<dbReference type="KEGG" id="mtr:11444628"/>
<dbReference type="OMA" id="STRHESN"/>
<dbReference type="EMBL" id="CM001220">
    <property type="protein sequence ID" value="AES89846.1"/>
    <property type="molecule type" value="Genomic_DNA"/>
</dbReference>
<dbReference type="GO" id="GO:0061630">
    <property type="term" value="F:ubiquitin protein ligase activity"/>
    <property type="evidence" value="ECO:0000318"/>
    <property type="project" value="GO_Central"/>
</dbReference>
<evidence type="ECO:0000256" key="1">
    <source>
        <dbReference type="ARBA" id="ARBA00022723"/>
    </source>
</evidence>
<evidence type="ECO:0000313" key="7">
    <source>
        <dbReference type="EMBL" id="AES89846.1"/>
    </source>
</evidence>
<keyword evidence="1" id="KW-0479">Metal-binding</keyword>
<dbReference type="HOGENOM" id="CLU_083165_1_0_1"/>
<reference evidence="9" key="3">
    <citation type="submission" date="2015-04" db="UniProtKB">
        <authorList>
            <consortium name="EnsemblPlants"/>
        </authorList>
    </citation>
    <scope>IDENTIFICATION</scope>
    <source>
        <strain evidence="9">cv. Jemalong A17</strain>
    </source>
</reference>
<dbReference type="Gene3D" id="3.30.40.10">
    <property type="entry name" value="Zinc/RING finger domain, C3HC4 (zinc finger)"/>
    <property type="match status" value="1"/>
</dbReference>
<dbReference type="OrthoDB" id="8062037at2759"/>
<keyword evidence="3" id="KW-0862">Zinc</keyword>
<gene>
    <name evidence="9" type="primary">11444628</name>
    <name evidence="7" type="ordered locus">MTR_4g080750</name>
    <name evidence="8" type="ORF">MtrunA17_Chr4g0041541</name>
</gene>
<dbReference type="PaxDb" id="3880-AES89846"/>
<dbReference type="EMBL" id="PSQE01000004">
    <property type="protein sequence ID" value="RHN61890.1"/>
    <property type="molecule type" value="Genomic_DNA"/>
</dbReference>
<evidence type="ECO:0000313" key="10">
    <source>
        <dbReference type="Proteomes" id="UP000002051"/>
    </source>
</evidence>
<reference evidence="7 10" key="2">
    <citation type="journal article" date="2014" name="BMC Genomics">
        <title>An improved genome release (version Mt4.0) for the model legume Medicago truncatula.</title>
        <authorList>
            <person name="Tang H."/>
            <person name="Krishnakumar V."/>
            <person name="Bidwell S."/>
            <person name="Rosen B."/>
            <person name="Chan A."/>
            <person name="Zhou S."/>
            <person name="Gentzbittel L."/>
            <person name="Childs K.L."/>
            <person name="Yandell M."/>
            <person name="Gundlach H."/>
            <person name="Mayer K.F."/>
            <person name="Schwartz D.C."/>
            <person name="Town C.D."/>
        </authorList>
    </citation>
    <scope>GENOME REANNOTATION</scope>
    <source>
        <strain evidence="9 10">cv. Jemalong A17</strain>
    </source>
</reference>
<dbReference type="PANTHER" id="PTHR22765:SF396">
    <property type="entry name" value="RING_U-BOX SUPERFAMILY PROTEIN"/>
    <property type="match status" value="1"/>
</dbReference>
<reference evidence="7 10" key="1">
    <citation type="journal article" date="2011" name="Nature">
        <title>The Medicago genome provides insight into the evolution of rhizobial symbioses.</title>
        <authorList>
            <person name="Young N.D."/>
            <person name="Debelle F."/>
            <person name="Oldroyd G.E."/>
            <person name="Geurts R."/>
            <person name="Cannon S.B."/>
            <person name="Udvardi M.K."/>
            <person name="Benedito V.A."/>
            <person name="Mayer K.F."/>
            <person name="Gouzy J."/>
            <person name="Schoof H."/>
            <person name="Van de Peer Y."/>
            <person name="Proost S."/>
            <person name="Cook D.R."/>
            <person name="Meyers B.C."/>
            <person name="Spannagl M."/>
            <person name="Cheung F."/>
            <person name="De Mita S."/>
            <person name="Krishnakumar V."/>
            <person name="Gundlach H."/>
            <person name="Zhou S."/>
            <person name="Mudge J."/>
            <person name="Bharti A.K."/>
            <person name="Murray J.D."/>
            <person name="Naoumkina M.A."/>
            <person name="Rosen B."/>
            <person name="Silverstein K.A."/>
            <person name="Tang H."/>
            <person name="Rombauts S."/>
            <person name="Zhao P.X."/>
            <person name="Zhou P."/>
            <person name="Barbe V."/>
            <person name="Bardou P."/>
            <person name="Bechner M."/>
            <person name="Bellec A."/>
            <person name="Berger A."/>
            <person name="Berges H."/>
            <person name="Bidwell S."/>
            <person name="Bisseling T."/>
            <person name="Choisne N."/>
            <person name="Couloux A."/>
            <person name="Denny R."/>
            <person name="Deshpande S."/>
            <person name="Dai X."/>
            <person name="Doyle J.J."/>
            <person name="Dudez A.M."/>
            <person name="Farmer A.D."/>
            <person name="Fouteau S."/>
            <person name="Franken C."/>
            <person name="Gibelin C."/>
            <person name="Gish J."/>
            <person name="Goldstein S."/>
            <person name="Gonzalez A.J."/>
            <person name="Green P.J."/>
            <person name="Hallab A."/>
            <person name="Hartog M."/>
            <person name="Hua A."/>
            <person name="Humphray S.J."/>
            <person name="Jeong D.H."/>
            <person name="Jing Y."/>
            <person name="Jocker A."/>
            <person name="Kenton S.M."/>
            <person name="Kim D.J."/>
            <person name="Klee K."/>
            <person name="Lai H."/>
            <person name="Lang C."/>
            <person name="Lin S."/>
            <person name="Macmil S.L."/>
            <person name="Magdelenat G."/>
            <person name="Matthews L."/>
            <person name="McCorrison J."/>
            <person name="Monaghan E.L."/>
            <person name="Mun J.H."/>
            <person name="Najar F.Z."/>
            <person name="Nicholson C."/>
            <person name="Noirot C."/>
            <person name="O'Bleness M."/>
            <person name="Paule C.R."/>
            <person name="Poulain J."/>
            <person name="Prion F."/>
            <person name="Qin B."/>
            <person name="Qu C."/>
            <person name="Retzel E.F."/>
            <person name="Riddle C."/>
            <person name="Sallet E."/>
            <person name="Samain S."/>
            <person name="Samson N."/>
            <person name="Sanders I."/>
            <person name="Saurat O."/>
            <person name="Scarpelli C."/>
            <person name="Schiex T."/>
            <person name="Segurens B."/>
            <person name="Severin A.J."/>
            <person name="Sherrier D.J."/>
            <person name="Shi R."/>
            <person name="Sims S."/>
            <person name="Singer S.R."/>
            <person name="Sinharoy S."/>
            <person name="Sterck L."/>
            <person name="Viollet A."/>
            <person name="Wang B.B."/>
            <person name="Wang K."/>
            <person name="Wang M."/>
            <person name="Wang X."/>
            <person name="Warfsmann J."/>
            <person name="Weissenbach J."/>
            <person name="White D.D."/>
            <person name="White J.D."/>
            <person name="Wiley G.B."/>
            <person name="Wincker P."/>
            <person name="Xing Y."/>
            <person name="Yang L."/>
            <person name="Yao Z."/>
            <person name="Ying F."/>
            <person name="Zhai J."/>
            <person name="Zhou L."/>
            <person name="Zuber A."/>
            <person name="Denarie J."/>
            <person name="Dixon R.A."/>
            <person name="May G.D."/>
            <person name="Schwartz D.C."/>
            <person name="Rogers J."/>
            <person name="Quetier F."/>
            <person name="Town C.D."/>
            <person name="Roe B.A."/>
        </authorList>
    </citation>
    <scope>NUCLEOTIDE SEQUENCE [LARGE SCALE GENOMIC DNA]</scope>
    <source>
        <strain evidence="7">A17</strain>
        <strain evidence="9 10">cv. Jemalong A17</strain>
    </source>
</reference>
<dbReference type="InterPro" id="IPR011016">
    <property type="entry name" value="Znf_RING-CH"/>
</dbReference>
<evidence type="ECO:0000256" key="4">
    <source>
        <dbReference type="PROSITE-ProRule" id="PRU00175"/>
    </source>
</evidence>
<dbReference type="AlphaFoldDB" id="G7JDV1"/>
<evidence type="ECO:0000259" key="6">
    <source>
        <dbReference type="PROSITE" id="PS50089"/>
    </source>
</evidence>
<dbReference type="SMART" id="SM00184">
    <property type="entry name" value="RING"/>
    <property type="match status" value="1"/>
</dbReference>
<dbReference type="InterPro" id="IPR013083">
    <property type="entry name" value="Znf_RING/FYVE/PHD"/>
</dbReference>
<feature type="compositionally biased region" description="Low complexity" evidence="5">
    <location>
        <begin position="114"/>
        <end position="127"/>
    </location>
</feature>
<reference evidence="8" key="4">
    <citation type="journal article" date="2018" name="Nat. Plants">
        <title>Whole-genome landscape of Medicago truncatula symbiotic genes.</title>
        <authorList>
            <person name="Pecrix Y."/>
            <person name="Gamas P."/>
            <person name="Carrere S."/>
        </authorList>
    </citation>
    <scope>NUCLEOTIDE SEQUENCE</scope>
    <source>
        <tissue evidence="8">Leaves</tissue>
    </source>
</reference>
<evidence type="ECO:0000313" key="9">
    <source>
        <dbReference type="EnsemblPlants" id="AES89846"/>
    </source>
</evidence>
<evidence type="ECO:0000256" key="5">
    <source>
        <dbReference type="SAM" id="MobiDB-lite"/>
    </source>
</evidence>
<protein>
    <submittedName>
        <fullName evidence="7">Anaphase-promoting complex subunit 11 RING-H2 finger protein</fullName>
    </submittedName>
    <submittedName>
        <fullName evidence="8">Putative transcription factor C2H2 family</fullName>
    </submittedName>
</protein>
<dbReference type="InterPro" id="IPR001841">
    <property type="entry name" value="Znf_RING"/>
</dbReference>
<feature type="region of interest" description="Disordered" evidence="5">
    <location>
        <begin position="1"/>
        <end position="37"/>
    </location>
</feature>
<dbReference type="Pfam" id="PF13639">
    <property type="entry name" value="zf-RING_2"/>
    <property type="match status" value="1"/>
</dbReference>
<keyword evidence="2 4" id="KW-0863">Zinc-finger</keyword>
<dbReference type="SUPFAM" id="SSF57850">
    <property type="entry name" value="RING/U-box"/>
    <property type="match status" value="1"/>
</dbReference>
<dbReference type="FunFam" id="3.30.40.10:FF:000468">
    <property type="entry name" value="RING/U-box superfamily protein"/>
    <property type="match status" value="1"/>
</dbReference>
<dbReference type="SMART" id="SM00744">
    <property type="entry name" value="RINGv"/>
    <property type="match status" value="1"/>
</dbReference>
<evidence type="ECO:0000256" key="3">
    <source>
        <dbReference type="ARBA" id="ARBA00022833"/>
    </source>
</evidence>
<evidence type="ECO:0000313" key="8">
    <source>
        <dbReference type="EMBL" id="RHN61890.1"/>
    </source>
</evidence>
<dbReference type="Proteomes" id="UP000002051">
    <property type="component" value="Chromosome 4"/>
</dbReference>
<dbReference type="eggNOG" id="KOG0800">
    <property type="taxonomic scope" value="Eukaryota"/>
</dbReference>
<dbReference type="GO" id="GO:0008270">
    <property type="term" value="F:zinc ion binding"/>
    <property type="evidence" value="ECO:0007669"/>
    <property type="project" value="UniProtKB-KW"/>
</dbReference>
<feature type="region of interest" description="Disordered" evidence="5">
    <location>
        <begin position="76"/>
        <end position="136"/>
    </location>
</feature>
<dbReference type="CDD" id="cd23118">
    <property type="entry name" value="RING-H2_SIS3"/>
    <property type="match status" value="1"/>
</dbReference>
<dbReference type="GO" id="GO:0006511">
    <property type="term" value="P:ubiquitin-dependent protein catabolic process"/>
    <property type="evidence" value="ECO:0000318"/>
    <property type="project" value="GO_Central"/>
</dbReference>
<accession>G7JDV1</accession>
<name>G7JDV1_MEDTR</name>
<proteinExistence type="predicted"/>
<dbReference type="PROSITE" id="PS50089">
    <property type="entry name" value="ZF_RING_2"/>
    <property type="match status" value="1"/>
</dbReference>
<dbReference type="Proteomes" id="UP000265566">
    <property type="component" value="Chromosome 4"/>
</dbReference>
<feature type="domain" description="RING-type" evidence="6">
    <location>
        <begin position="185"/>
        <end position="226"/>
    </location>
</feature>
<evidence type="ECO:0000256" key="2">
    <source>
        <dbReference type="ARBA" id="ARBA00022771"/>
    </source>
</evidence>
<organism evidence="7 10">
    <name type="scientific">Medicago truncatula</name>
    <name type="common">Barrel medic</name>
    <name type="synonym">Medicago tribuloides</name>
    <dbReference type="NCBI Taxonomy" id="3880"/>
    <lineage>
        <taxon>Eukaryota</taxon>
        <taxon>Viridiplantae</taxon>
        <taxon>Streptophyta</taxon>
        <taxon>Embryophyta</taxon>
        <taxon>Tracheophyta</taxon>
        <taxon>Spermatophyta</taxon>
        <taxon>Magnoliopsida</taxon>
        <taxon>eudicotyledons</taxon>
        <taxon>Gunneridae</taxon>
        <taxon>Pentapetalae</taxon>
        <taxon>rosids</taxon>
        <taxon>fabids</taxon>
        <taxon>Fabales</taxon>
        <taxon>Fabaceae</taxon>
        <taxon>Papilionoideae</taxon>
        <taxon>50 kb inversion clade</taxon>
        <taxon>NPAAA clade</taxon>
        <taxon>Hologalegina</taxon>
        <taxon>IRL clade</taxon>
        <taxon>Trifolieae</taxon>
        <taxon>Medicago</taxon>
    </lineage>
</organism>
<dbReference type="EnsemblPlants" id="AES89846">
    <property type="protein sequence ID" value="AES89846"/>
    <property type="gene ID" value="MTR_4g080750"/>
</dbReference>
<dbReference type="InterPro" id="IPR051826">
    <property type="entry name" value="E3_ubiquitin-ligase_domain"/>
</dbReference>
<dbReference type="PANTHER" id="PTHR22765">
    <property type="entry name" value="RING FINGER AND PROTEASE ASSOCIATED DOMAIN-CONTAINING"/>
    <property type="match status" value="1"/>
</dbReference>
<keyword evidence="10" id="KW-1185">Reference proteome</keyword>
<dbReference type="Gramene" id="rna24402">
    <property type="protein sequence ID" value="RHN61890.1"/>
    <property type="gene ID" value="gene24402"/>
</dbReference>
<sequence>MSRNMNNFTPLPGLRRTDSRAYGAPHHTSNNPHEFNEVPVFYRSHHSSRANDERSSGAQDPLQLWEIRRTPAEHHRIPYFPLQPHRRQQTYNHNEDMRRRGYNPTRIREIFQHSPSRSTSTQQTNTRVPQSVENSKSTLLSKLRKVVYDPTPKRLARKVSLYYRGNAANDLKESVKEKTEDGMRCAICLEDFEAKEEVMLTPCNHMFHEDCIVTWLTSKGQCPVCRFVIFEGAKEKTSPFNRNDITNLEPDGVISAELLSVLRAMEEAFHLESVNY</sequence>